<dbReference type="PANTHER" id="PTHR30522">
    <property type="entry name" value="NUCLEOSIDE TRIPHOSPHATE PYROPHOSPHOHYDROLASE"/>
    <property type="match status" value="1"/>
</dbReference>
<accession>A0ABN2TQA6</accession>
<evidence type="ECO:0000259" key="3">
    <source>
        <dbReference type="Pfam" id="PF03819"/>
    </source>
</evidence>
<evidence type="ECO:0000313" key="4">
    <source>
        <dbReference type="EMBL" id="GAA2016141.1"/>
    </source>
</evidence>
<feature type="domain" description="NTP pyrophosphohydrolase MazG-like" evidence="3">
    <location>
        <begin position="34"/>
        <end position="111"/>
    </location>
</feature>
<comment type="caution">
    <text evidence="4">The sequence shown here is derived from an EMBL/GenBank/DDBJ whole genome shotgun (WGS) entry which is preliminary data.</text>
</comment>
<dbReference type="Proteomes" id="UP001500755">
    <property type="component" value="Unassembled WGS sequence"/>
</dbReference>
<organism evidence="4 5">
    <name type="scientific">Brevibacterium samyangense</name>
    <dbReference type="NCBI Taxonomy" id="366888"/>
    <lineage>
        <taxon>Bacteria</taxon>
        <taxon>Bacillati</taxon>
        <taxon>Actinomycetota</taxon>
        <taxon>Actinomycetes</taxon>
        <taxon>Micrococcales</taxon>
        <taxon>Brevibacteriaceae</taxon>
        <taxon>Brevibacterium</taxon>
    </lineage>
</organism>
<feature type="coiled-coil region" evidence="1">
    <location>
        <begin position="248"/>
        <end position="282"/>
    </location>
</feature>
<name>A0ABN2TQA6_9MICO</name>
<dbReference type="InterPro" id="IPR011551">
    <property type="entry name" value="NTP_PyrPHydrolase_MazG"/>
</dbReference>
<dbReference type="EMBL" id="BAAANO010000043">
    <property type="protein sequence ID" value="GAA2016141.1"/>
    <property type="molecule type" value="Genomic_DNA"/>
</dbReference>
<evidence type="ECO:0000256" key="1">
    <source>
        <dbReference type="SAM" id="Coils"/>
    </source>
</evidence>
<protein>
    <recommendedName>
        <fullName evidence="3">NTP pyrophosphohydrolase MazG-like domain-containing protein</fullName>
    </recommendedName>
</protein>
<dbReference type="Pfam" id="PF03819">
    <property type="entry name" value="MazG"/>
    <property type="match status" value="1"/>
</dbReference>
<dbReference type="InterPro" id="IPR048015">
    <property type="entry name" value="NTP-PPase_MazG-like_N"/>
</dbReference>
<keyword evidence="1" id="KW-0175">Coiled coil</keyword>
<dbReference type="SUPFAM" id="SSF101386">
    <property type="entry name" value="all-alpha NTP pyrophosphatases"/>
    <property type="match status" value="1"/>
</dbReference>
<dbReference type="RefSeq" id="WP_344311032.1">
    <property type="nucleotide sequence ID" value="NZ_BAAANO010000043.1"/>
</dbReference>
<keyword evidence="5" id="KW-1185">Reference proteome</keyword>
<evidence type="ECO:0000313" key="5">
    <source>
        <dbReference type="Proteomes" id="UP001500755"/>
    </source>
</evidence>
<evidence type="ECO:0000256" key="2">
    <source>
        <dbReference type="SAM" id="MobiDB-lite"/>
    </source>
</evidence>
<dbReference type="Gene3D" id="1.10.287.1080">
    <property type="entry name" value="MazG-like"/>
    <property type="match status" value="2"/>
</dbReference>
<sequence>MTERTWERPDTASLDLPEVMALILDRCPWAGAHTHASLQKFLLEETYELLGALDTYEADPTDAHAEEVLGELGDVLYQVLFHAALIDPEHGFEKVSRTLKAKLVRRHPHVFDSTGPVPIDEVERRYEAVKAAERAAKAGAAGSAEAADGTEAGAAAGAGSVAEAPAGESSRVARVRASFDSVPTAMPALARAHAVFDRIERLELPVPEAGQASPEVPAQPGTGDGDPGTGDAVAEAEGRLGRGILALVQEAREAGVDAEAALRRATAELEAAVVNAARSEKEQR</sequence>
<dbReference type="InterPro" id="IPR004518">
    <property type="entry name" value="MazG-like_dom"/>
</dbReference>
<dbReference type="CDD" id="cd11528">
    <property type="entry name" value="NTP-PPase_MazG_Nterm"/>
    <property type="match status" value="1"/>
</dbReference>
<proteinExistence type="predicted"/>
<feature type="region of interest" description="Disordered" evidence="2">
    <location>
        <begin position="206"/>
        <end position="233"/>
    </location>
</feature>
<gene>
    <name evidence="4" type="ORF">GCM10009755_29800</name>
</gene>
<reference evidence="4 5" key="1">
    <citation type="journal article" date="2019" name="Int. J. Syst. Evol. Microbiol.">
        <title>The Global Catalogue of Microorganisms (GCM) 10K type strain sequencing project: providing services to taxonomists for standard genome sequencing and annotation.</title>
        <authorList>
            <consortium name="The Broad Institute Genomics Platform"/>
            <consortium name="The Broad Institute Genome Sequencing Center for Infectious Disease"/>
            <person name="Wu L."/>
            <person name="Ma J."/>
        </authorList>
    </citation>
    <scope>NUCLEOTIDE SEQUENCE [LARGE SCALE GENOMIC DNA]</scope>
    <source>
        <strain evidence="4 5">JCM 14546</strain>
    </source>
</reference>
<dbReference type="PANTHER" id="PTHR30522:SF0">
    <property type="entry name" value="NUCLEOSIDE TRIPHOSPHATE PYROPHOSPHOHYDROLASE"/>
    <property type="match status" value="1"/>
</dbReference>